<dbReference type="EMBL" id="JBHUEA010000016">
    <property type="protein sequence ID" value="MFD1722066.1"/>
    <property type="molecule type" value="Genomic_DNA"/>
</dbReference>
<name>A0ABW4LIP6_9MICO</name>
<protein>
    <recommendedName>
        <fullName evidence="3">AbiEi antitoxin C-terminal domain-containing protein</fullName>
    </recommendedName>
</protein>
<dbReference type="RefSeq" id="WP_377934847.1">
    <property type="nucleotide sequence ID" value="NZ_JBHUEA010000016.1"/>
</dbReference>
<evidence type="ECO:0000313" key="2">
    <source>
        <dbReference type="Proteomes" id="UP001597347"/>
    </source>
</evidence>
<keyword evidence="2" id="KW-1185">Reference proteome</keyword>
<accession>A0ABW4LIP6</accession>
<gene>
    <name evidence="1" type="ORF">ACFSBI_10945</name>
</gene>
<proteinExistence type="predicted"/>
<reference evidence="2" key="1">
    <citation type="journal article" date="2019" name="Int. J. Syst. Evol. Microbiol.">
        <title>The Global Catalogue of Microorganisms (GCM) 10K type strain sequencing project: providing services to taxonomists for standard genome sequencing and annotation.</title>
        <authorList>
            <consortium name="The Broad Institute Genomics Platform"/>
            <consortium name="The Broad Institute Genome Sequencing Center for Infectious Disease"/>
            <person name="Wu L."/>
            <person name="Ma J."/>
        </authorList>
    </citation>
    <scope>NUCLEOTIDE SEQUENCE [LARGE SCALE GENOMIC DNA]</scope>
    <source>
        <strain evidence="2">CGMCC 1.12471</strain>
    </source>
</reference>
<evidence type="ECO:0008006" key="3">
    <source>
        <dbReference type="Google" id="ProtNLM"/>
    </source>
</evidence>
<comment type="caution">
    <text evidence="1">The sequence shown here is derived from an EMBL/GenBank/DDBJ whole genome shotgun (WGS) entry which is preliminary data.</text>
</comment>
<evidence type="ECO:0000313" key="1">
    <source>
        <dbReference type="EMBL" id="MFD1722066.1"/>
    </source>
</evidence>
<organism evidence="1 2">
    <name type="scientific">Amnibacterium endophyticum</name>
    <dbReference type="NCBI Taxonomy" id="2109337"/>
    <lineage>
        <taxon>Bacteria</taxon>
        <taxon>Bacillati</taxon>
        <taxon>Actinomycetota</taxon>
        <taxon>Actinomycetes</taxon>
        <taxon>Micrococcales</taxon>
        <taxon>Microbacteriaceae</taxon>
        <taxon>Amnibacterium</taxon>
    </lineage>
</organism>
<sequence>MTSTVDPWLLELIVVRGAHDGTARSALSRDAARGLLLRLRQGVYVERAAFLALGPEGQHLVRMRALAAVMDRPVVFSHQSAAVVHGIPVLRRRLDRLVTTVSERRERGQDGVSARLAPISPLEVMEHRGLLLTVPARTVVDLASALPFEEGVMAADSLLSRGMDRARLLSAMETAGARRARARIEQVIRFAHPGAESAAESLSRCGLLRLGIEPPLLQYRLLLPDGREVFLDMLFPTTRVGGEVDGAVKLLDPIIAPDARAALQRERRREDAVRLQVEGLARWGWLEAVDPPRLAVVLRAVGVLPSRPPFVLEDFAAAAAIARPRRATRQR</sequence>
<dbReference type="Proteomes" id="UP001597347">
    <property type="component" value="Unassembled WGS sequence"/>
</dbReference>